<dbReference type="EMBL" id="CP070496">
    <property type="protein sequence ID" value="QSB04753.1"/>
    <property type="molecule type" value="Genomic_DNA"/>
</dbReference>
<dbReference type="PANTHER" id="PTHR43046">
    <property type="entry name" value="GDP-MANNOSE MANNOSYL HYDROLASE"/>
    <property type="match status" value="1"/>
</dbReference>
<dbReference type="PROSITE" id="PS51462">
    <property type="entry name" value="NUDIX"/>
    <property type="match status" value="2"/>
</dbReference>
<evidence type="ECO:0000259" key="4">
    <source>
        <dbReference type="PROSITE" id="PS51462"/>
    </source>
</evidence>
<evidence type="ECO:0000256" key="2">
    <source>
        <dbReference type="ARBA" id="ARBA00022801"/>
    </source>
</evidence>
<proteinExistence type="predicted"/>
<evidence type="ECO:0000313" key="6">
    <source>
        <dbReference type="Proteomes" id="UP000662939"/>
    </source>
</evidence>
<dbReference type="InterPro" id="IPR020084">
    <property type="entry name" value="NUDIX_hydrolase_CS"/>
</dbReference>
<dbReference type="InterPro" id="IPR015797">
    <property type="entry name" value="NUDIX_hydrolase-like_dom_sf"/>
</dbReference>
<reference evidence="5" key="1">
    <citation type="submission" date="2021-02" db="EMBL/GenBank/DDBJ databases">
        <title>Natronoglycomyces albus gen. nov., sp. nov, a haloalkaliphilic actinobacterium from a soda solonchak soil.</title>
        <authorList>
            <person name="Sorokin D.Y."/>
            <person name="Khijniak T.V."/>
            <person name="Zakharycheva A.P."/>
            <person name="Boueva O.V."/>
            <person name="Ariskina E.V."/>
            <person name="Hahnke R.L."/>
            <person name="Bunk B."/>
            <person name="Sproer C."/>
            <person name="Schumann P."/>
            <person name="Evtushenko L.I."/>
            <person name="Kublanov I.V."/>
        </authorList>
    </citation>
    <scope>NUCLEOTIDE SEQUENCE</scope>
    <source>
        <strain evidence="5">DSM 106290</strain>
    </source>
</reference>
<sequence>MFSSFRIAAYGEARDEAGRLLLTRATRKDGSVGPWHLPGGVLEHGEAPFDAVVRQFNRDTGFTVAAETPLQAVSTVRRDVHTNAIIYRVRLLDEPNADNASDPKGGRARRNCQWVTPEQASAEDHSPFVAAVLGTKDLRLADVAQPKAPQQPRPTPPTKARKGRRKRGQRFGAYGLVTDPTGEMFLLARIATGYPGAGGWHLPGGGVDFSEQPRRAVAREIFEETGQHAIIGQLLDVTSFRHRRAIGPEGYPLDWHGVRAIYQATVSEPSTAQVVEAAGGSTSDSRWFTRGELDRQELTAAVVDALKVVDAKKAADSAPHTSQEQEVKSDQ</sequence>
<keyword evidence="6" id="KW-1185">Reference proteome</keyword>
<gene>
    <name evidence="5" type="ORF">JQS30_13405</name>
</gene>
<dbReference type="KEGG" id="nav:JQS30_13405"/>
<comment type="cofactor">
    <cofactor evidence="1">
        <name>Mg(2+)</name>
        <dbReference type="ChEBI" id="CHEBI:18420"/>
    </cofactor>
</comment>
<name>A0A895XMI8_9ACTN</name>
<dbReference type="RefSeq" id="WP_213170750.1">
    <property type="nucleotide sequence ID" value="NZ_CP070496.1"/>
</dbReference>
<feature type="domain" description="Nudix hydrolase" evidence="4">
    <location>
        <begin position="1"/>
        <end position="137"/>
    </location>
</feature>
<dbReference type="SUPFAM" id="SSF55811">
    <property type="entry name" value="Nudix"/>
    <property type="match status" value="2"/>
</dbReference>
<evidence type="ECO:0000256" key="1">
    <source>
        <dbReference type="ARBA" id="ARBA00001946"/>
    </source>
</evidence>
<dbReference type="InterPro" id="IPR000086">
    <property type="entry name" value="NUDIX_hydrolase_dom"/>
</dbReference>
<feature type="region of interest" description="Disordered" evidence="3">
    <location>
        <begin position="143"/>
        <end position="170"/>
    </location>
</feature>
<dbReference type="PROSITE" id="PS00893">
    <property type="entry name" value="NUDIX_BOX"/>
    <property type="match status" value="1"/>
</dbReference>
<dbReference type="PANTHER" id="PTHR43046:SF14">
    <property type="entry name" value="MUTT_NUDIX FAMILY PROTEIN"/>
    <property type="match status" value="1"/>
</dbReference>
<feature type="domain" description="Nudix hydrolase" evidence="4">
    <location>
        <begin position="168"/>
        <end position="310"/>
    </location>
</feature>
<accession>A0A895XMI8</accession>
<feature type="compositionally biased region" description="Basic residues" evidence="3">
    <location>
        <begin position="159"/>
        <end position="169"/>
    </location>
</feature>
<evidence type="ECO:0000313" key="5">
    <source>
        <dbReference type="EMBL" id="QSB04753.1"/>
    </source>
</evidence>
<evidence type="ECO:0000256" key="3">
    <source>
        <dbReference type="SAM" id="MobiDB-lite"/>
    </source>
</evidence>
<dbReference type="Proteomes" id="UP000662939">
    <property type="component" value="Chromosome"/>
</dbReference>
<dbReference type="CDD" id="cd02883">
    <property type="entry name" value="NUDIX_Hydrolase"/>
    <property type="match status" value="1"/>
</dbReference>
<keyword evidence="2" id="KW-0378">Hydrolase</keyword>
<dbReference type="Gene3D" id="3.90.79.10">
    <property type="entry name" value="Nucleoside Triphosphate Pyrophosphohydrolase"/>
    <property type="match status" value="2"/>
</dbReference>
<protein>
    <submittedName>
        <fullName evidence="5">NUDIX domain-containing protein</fullName>
    </submittedName>
</protein>
<organism evidence="5 6">
    <name type="scientific">Natronoglycomyces albus</name>
    <dbReference type="NCBI Taxonomy" id="2811108"/>
    <lineage>
        <taxon>Bacteria</taxon>
        <taxon>Bacillati</taxon>
        <taxon>Actinomycetota</taxon>
        <taxon>Actinomycetes</taxon>
        <taxon>Glycomycetales</taxon>
        <taxon>Glycomycetaceae</taxon>
        <taxon>Natronoglycomyces</taxon>
    </lineage>
</organism>
<dbReference type="AlphaFoldDB" id="A0A895XMI8"/>
<dbReference type="GO" id="GO:0016787">
    <property type="term" value="F:hydrolase activity"/>
    <property type="evidence" value="ECO:0007669"/>
    <property type="project" value="UniProtKB-KW"/>
</dbReference>
<dbReference type="Pfam" id="PF00293">
    <property type="entry name" value="NUDIX"/>
    <property type="match status" value="2"/>
</dbReference>